<feature type="compositionally biased region" description="Low complexity" evidence="1">
    <location>
        <begin position="213"/>
        <end position="252"/>
    </location>
</feature>
<feature type="region of interest" description="Disordered" evidence="1">
    <location>
        <begin position="782"/>
        <end position="826"/>
    </location>
</feature>
<evidence type="ECO:0000313" key="3">
    <source>
        <dbReference type="Proteomes" id="UP000008867"/>
    </source>
</evidence>
<feature type="region of interest" description="Disordered" evidence="1">
    <location>
        <begin position="1"/>
        <end position="549"/>
    </location>
</feature>
<feature type="region of interest" description="Disordered" evidence="1">
    <location>
        <begin position="1254"/>
        <end position="1274"/>
    </location>
</feature>
<evidence type="ECO:0000256" key="1">
    <source>
        <dbReference type="SAM" id="MobiDB-lite"/>
    </source>
</evidence>
<dbReference type="HOGENOM" id="CLU_242401_0_0_1"/>
<feature type="compositionally biased region" description="Low complexity" evidence="1">
    <location>
        <begin position="333"/>
        <end position="348"/>
    </location>
</feature>
<feature type="compositionally biased region" description="Pro residues" evidence="1">
    <location>
        <begin position="1019"/>
        <end position="1028"/>
    </location>
</feature>
<feature type="region of interest" description="Disordered" evidence="1">
    <location>
        <begin position="1000"/>
        <end position="1032"/>
    </location>
</feature>
<feature type="compositionally biased region" description="Low complexity" evidence="1">
    <location>
        <begin position="456"/>
        <end position="465"/>
    </location>
</feature>
<feature type="region of interest" description="Disordered" evidence="1">
    <location>
        <begin position="1068"/>
        <end position="1123"/>
    </location>
</feature>
<dbReference type="EMBL" id="FQ311452">
    <property type="protein sequence ID" value="CBQ72049.1"/>
    <property type="molecule type" value="Genomic_DNA"/>
</dbReference>
<feature type="compositionally biased region" description="Polar residues" evidence="1">
    <location>
        <begin position="918"/>
        <end position="936"/>
    </location>
</feature>
<sequence length="1614" mass="171347">MATSLAQAERAAAAIQSSNRRRGWVIASEDGTEVQRPSSFDARKSAAAWNKGKGPSKASIPSRASSLASSPAPSPALQSEPFQQLVPDAPSTVDPASDAGATPTQPVPPPRDPSSSMSHNRDASSSTTSEAESSTSRRRPSPPLLVPPKQTFRKVPSTRVLPPSALSDHQKFMSAASRSSASSNAASPSMAGPSGSRSPLVTAALRSDLAKLAASRRANSSSSSSGATTSSADTVIQSATTSATTTSAPSTAQFSDKGKGKQIAHSPLKTDAEGFFSSGGKVKQMVNTYDSGHGRQWSGGASMASQQGQPDRTQPKQSLISLTNPLPPLSEKSANSDLDDALSSASDIPSDHEAANPAAARPAKRRDSLQIELPPPPPQFKDRYPSILVDSTHASDSEASGTSNGGPRRRRRRSTASTSNKLGGDGEDDDDDEYADDDSSWPSTPSTTPLEMYFTAADANAAAAEARPRGARRTMQTTKEIITPVPDALGMGRPMVVVTSPSTASEVSSDRRSSSGSGSTSDRTYSSSPPAVASIAPAPALSKIEEHPAAKPDVEAIGAAASKTSLSFDVPDVPRSRASQENLSGGAAPVRSPSRTRAFLAKISPGRSANRSSVDLVSTTQPNTSAEMAKRMSLDSQRRTSAEQRRSVELRPILLNATPRPPARPAAVDLATADASHATANAQQAQQQQRRSSVRVAIRPNVVPYHSRRSSEVSVGSSTDSHRLHDRASFDKETFDPRFSPASQVTALTMPSPALSTMQMQFPAQQVQQVKAVRAPVEVDVRRSSSAAAPKDRFAASMPSLHEPPRGVNPAARRSGSQEEAEGRPSAIRLLVDSHKGRMTRDNDSIAKWISVSVNDLPLPDTTQAYGNGGAGEFSNETQQRGKKAKKTKPWKLGRFAASEVVLPAKEKRRSLALVKRASSSQVNEAGRASNDSTPSPHKGPFMRNLGFTTANRNVVLQNLCAERSVLALGASTVYIAGSGRVSVPQPSAWAASKAKARLQVNKDKKPRQPSQTVAAPVVEPPIAPPRPSHSVELSQDAYLNVTEDRHTGYDLSGAAVGTVKSMVPELGDWSGSSGMDHGASEETMEVQPFRDYEDEGSDLFDSERSESESESEDEMEYDEEEVEVPVRFAQRVNLAQRYSSQAQSGADTAAAPRGEASSSQGTPSQVTPSVSLERLTPGTVMLHKNELRICVEEEEVPGRPARPWAYWKAAEVQQARPQPEEAVEHQVRRQPSSKAMKLEQEVATGIFAAFVGNRSPRRQAQRSSSDAGTPSKVVSKELVVSKVNKSMFGVRSETRSTSQGTEQVVEIVRRHGSSHAVQESGSSRASVPLDKVERAFPSSLLSNGDFAHNRARSNRTDGSQSTFDDAVERITMRIEQYGGRGISASFTTREGQHWSWSGSKLEASVLSPRRSSSDVQGLDGLEGYDLVLRASDGSETVELATYSTESQVRNALGLFKPRTKAVPKPLPEGTSSIGPVAPAPARVLPLAIPMRGAPGPMSRAEPQVPMRGIRGGPLLRPPSIAGSPRQHGLWQHQRAAISNEVVVQVHNNAVNNARASLLLNGQPANSRVSLDSSRGSMDEGMKKLGVLTFGAAGSVDRDLVVLSLLAVMGSARG</sequence>
<dbReference type="eggNOG" id="ENOG502R23B">
    <property type="taxonomic scope" value="Eukaryota"/>
</dbReference>
<feature type="region of interest" description="Disordered" evidence="1">
    <location>
        <begin position="1140"/>
        <end position="1176"/>
    </location>
</feature>
<feature type="compositionally biased region" description="Low complexity" evidence="1">
    <location>
        <begin position="113"/>
        <end position="134"/>
    </location>
</feature>
<dbReference type="VEuPathDB" id="FungiDB:sr12906"/>
<feature type="compositionally biased region" description="Polar residues" evidence="1">
    <location>
        <begin position="303"/>
        <end position="324"/>
    </location>
</feature>
<name>E6ZXU2_SPORE</name>
<feature type="compositionally biased region" description="Low complexity" evidence="1">
    <location>
        <begin position="173"/>
        <end position="198"/>
    </location>
</feature>
<feature type="compositionally biased region" description="Polar residues" evidence="1">
    <location>
        <begin position="1157"/>
        <end position="1171"/>
    </location>
</feature>
<feature type="compositionally biased region" description="Basic and acidic residues" evidence="1">
    <location>
        <begin position="628"/>
        <end position="646"/>
    </location>
</feature>
<gene>
    <name evidence="2" type="ORF">sr12906</name>
</gene>
<feature type="compositionally biased region" description="Acidic residues" evidence="1">
    <location>
        <begin position="425"/>
        <end position="439"/>
    </location>
</feature>
<feature type="region of interest" description="Disordered" evidence="1">
    <location>
        <begin position="568"/>
        <end position="646"/>
    </location>
</feature>
<feature type="compositionally biased region" description="Low complexity" evidence="1">
    <location>
        <begin position="1"/>
        <end position="14"/>
    </location>
</feature>
<reference evidence="2 3" key="1">
    <citation type="journal article" date="2010" name="Science">
        <title>Pathogenicity determinants in smut fungi revealed by genome comparison.</title>
        <authorList>
            <person name="Schirawski J."/>
            <person name="Mannhaupt G."/>
            <person name="Muench K."/>
            <person name="Brefort T."/>
            <person name="Schipper K."/>
            <person name="Doehlemann G."/>
            <person name="Di Stasio M."/>
            <person name="Roessel N."/>
            <person name="Mendoza-Mendoza A."/>
            <person name="Pester D."/>
            <person name="Mueller O."/>
            <person name="Winterberg B."/>
            <person name="Meyer E."/>
            <person name="Ghareeb H."/>
            <person name="Wollenberg T."/>
            <person name="Muensterkoetter M."/>
            <person name="Wong P."/>
            <person name="Walter M."/>
            <person name="Stukenbrock E."/>
            <person name="Gueldener U."/>
            <person name="Kahmann R."/>
        </authorList>
    </citation>
    <scope>NUCLEOTIDE SEQUENCE [LARGE SCALE GENOMIC DNA]</scope>
    <source>
        <strain evidence="3">SRZ2</strain>
    </source>
</reference>
<protein>
    <submittedName>
        <fullName evidence="2">Uncharacterized protein</fullName>
    </submittedName>
</protein>
<proteinExistence type="predicted"/>
<organism evidence="2 3">
    <name type="scientific">Sporisorium reilianum (strain SRZ2)</name>
    <name type="common">Maize head smut fungus</name>
    <dbReference type="NCBI Taxonomy" id="999809"/>
    <lineage>
        <taxon>Eukaryota</taxon>
        <taxon>Fungi</taxon>
        <taxon>Dikarya</taxon>
        <taxon>Basidiomycota</taxon>
        <taxon>Ustilaginomycotina</taxon>
        <taxon>Ustilaginomycetes</taxon>
        <taxon>Ustilaginales</taxon>
        <taxon>Ustilaginaceae</taxon>
        <taxon>Sporisorium</taxon>
    </lineage>
</organism>
<keyword evidence="3" id="KW-1185">Reference proteome</keyword>
<feature type="compositionally biased region" description="Low complexity" evidence="1">
    <location>
        <begin position="58"/>
        <end position="81"/>
    </location>
</feature>
<feature type="compositionally biased region" description="Polar residues" evidence="1">
    <location>
        <begin position="607"/>
        <end position="626"/>
    </location>
</feature>
<feature type="region of interest" description="Disordered" evidence="1">
    <location>
        <begin position="915"/>
        <end position="941"/>
    </location>
</feature>
<evidence type="ECO:0000313" key="2">
    <source>
        <dbReference type="EMBL" id="CBQ72049.1"/>
    </source>
</evidence>
<feature type="compositionally biased region" description="Acidic residues" evidence="1">
    <location>
        <begin position="1109"/>
        <end position="1123"/>
    </location>
</feature>
<accession>E6ZXU2</accession>
<feature type="compositionally biased region" description="Low complexity" evidence="1">
    <location>
        <begin position="514"/>
        <end position="542"/>
    </location>
</feature>
<feature type="compositionally biased region" description="Low complexity" evidence="1">
    <location>
        <begin position="440"/>
        <end position="449"/>
    </location>
</feature>
<feature type="compositionally biased region" description="Low complexity" evidence="1">
    <location>
        <begin position="1262"/>
        <end position="1274"/>
    </location>
</feature>
<dbReference type="OrthoDB" id="2556075at2759"/>
<feature type="region of interest" description="Disordered" evidence="1">
    <location>
        <begin position="870"/>
        <end position="889"/>
    </location>
</feature>
<dbReference type="Proteomes" id="UP000008867">
    <property type="component" value="Chromosome 3"/>
</dbReference>